<proteinExistence type="predicted"/>
<dbReference type="Gene3D" id="3.60.15.10">
    <property type="entry name" value="Ribonuclease Z/Hydroxyacylglutathione hydrolase-like"/>
    <property type="match status" value="1"/>
</dbReference>
<dbReference type="InterPro" id="IPR036866">
    <property type="entry name" value="RibonucZ/Hydroxyglut_hydro"/>
</dbReference>
<dbReference type="EMBL" id="CABHNJ010000024">
    <property type="protein sequence ID" value="VUX01069.1"/>
    <property type="molecule type" value="Genomic_DNA"/>
</dbReference>
<name>A0A564T1W9_STRVE</name>
<evidence type="ECO:0000259" key="1">
    <source>
        <dbReference type="SMART" id="SM00849"/>
    </source>
</evidence>
<organism evidence="2 3">
    <name type="scientific">Streptococcus vestibularis</name>
    <dbReference type="NCBI Taxonomy" id="1343"/>
    <lineage>
        <taxon>Bacteria</taxon>
        <taxon>Bacillati</taxon>
        <taxon>Bacillota</taxon>
        <taxon>Bacilli</taxon>
        <taxon>Lactobacillales</taxon>
        <taxon>Streptococcaceae</taxon>
        <taxon>Streptococcus</taxon>
    </lineage>
</organism>
<dbReference type="PANTHER" id="PTHR23131">
    <property type="entry name" value="ENDORIBONUCLEASE LACTB2"/>
    <property type="match status" value="1"/>
</dbReference>
<evidence type="ECO:0000313" key="3">
    <source>
        <dbReference type="Proteomes" id="UP000380217"/>
    </source>
</evidence>
<dbReference type="InterPro" id="IPR001279">
    <property type="entry name" value="Metallo-B-lactamas"/>
</dbReference>
<accession>A0A564T1W9</accession>
<reference evidence="2 3" key="1">
    <citation type="submission" date="2019-07" db="EMBL/GenBank/DDBJ databases">
        <authorList>
            <person name="Hibberd C M."/>
            <person name="Gehrig L. J."/>
            <person name="Chang H.-W."/>
            <person name="Venkatesh S."/>
        </authorList>
    </citation>
    <scope>NUCLEOTIDE SEQUENCE [LARGE SCALE GENOMIC DNA]</scope>
    <source>
        <strain evidence="2">Streptococcus_salivarius_SS_Bg39</strain>
    </source>
</reference>
<evidence type="ECO:0000313" key="2">
    <source>
        <dbReference type="EMBL" id="VUX01069.1"/>
    </source>
</evidence>
<sequence>MLKITDDIFRIVYTQEDDLPDVNSYFVKSKKLLIDAGPDSLQNLKILKNSLREANMDLSDIEFVIVTHHHLDHSGLLSRLPSNIKVIAPDNLKYYGSSKYLDDISTFFSASNFSEEFSFAIRKNFLREYSPALSNLKYIPYKQSKTLQKNLGIEITQMIGHSSSDLIIKIDNFLFTGDIVLPKVFFNCIFELDEKNQMGLSGQRSSYKKELDFILMNQEDLVLPGHSHPLNKDETKKIINDSKRRMRRTETRVRKLLEQGELSIEEVSQSIFGSFMEYSTFLPFSDICSIFNE</sequence>
<dbReference type="Pfam" id="PF00753">
    <property type="entry name" value="Lactamase_B"/>
    <property type="match status" value="1"/>
</dbReference>
<dbReference type="InterPro" id="IPR050662">
    <property type="entry name" value="Sec-metab_biosynth-thioest"/>
</dbReference>
<feature type="domain" description="Metallo-beta-lactamase" evidence="1">
    <location>
        <begin position="21"/>
        <end position="226"/>
    </location>
</feature>
<dbReference type="RefSeq" id="WP_154864300.1">
    <property type="nucleotide sequence ID" value="NZ_CABHNJ010000024.1"/>
</dbReference>
<dbReference type="AlphaFoldDB" id="A0A564T1W9"/>
<protein>
    <submittedName>
        <fullName evidence="2">Metallo-beta-lactamase superfamily protein</fullName>
    </submittedName>
</protein>
<dbReference type="Proteomes" id="UP000380217">
    <property type="component" value="Unassembled WGS sequence"/>
</dbReference>
<dbReference type="SUPFAM" id="SSF56281">
    <property type="entry name" value="Metallo-hydrolase/oxidoreductase"/>
    <property type="match status" value="1"/>
</dbReference>
<dbReference type="SMART" id="SM00849">
    <property type="entry name" value="Lactamase_B"/>
    <property type="match status" value="1"/>
</dbReference>
<gene>
    <name evidence="2" type="ORF">SSSS39_01291</name>
</gene>